<accession>A0A2A4T8R1</accession>
<organism evidence="2 3">
    <name type="scientific">SAR324 cluster bacterium</name>
    <dbReference type="NCBI Taxonomy" id="2024889"/>
    <lineage>
        <taxon>Bacteria</taxon>
        <taxon>Deltaproteobacteria</taxon>
        <taxon>SAR324 cluster</taxon>
    </lineage>
</organism>
<dbReference type="AlphaFoldDB" id="A0A2A4T8R1"/>
<dbReference type="GO" id="GO:0005737">
    <property type="term" value="C:cytoplasm"/>
    <property type="evidence" value="ECO:0007669"/>
    <property type="project" value="UniProtKB-SubCell"/>
</dbReference>
<dbReference type="GO" id="GO:0005048">
    <property type="term" value="F:signal sequence binding"/>
    <property type="evidence" value="ECO:0007669"/>
    <property type="project" value="UniProtKB-UniRule"/>
</dbReference>
<proteinExistence type="inferred from homology"/>
<dbReference type="Pfam" id="PF03927">
    <property type="entry name" value="NapD"/>
    <property type="match status" value="1"/>
</dbReference>
<comment type="caution">
    <text evidence="2">The sequence shown here is derived from an EMBL/GenBank/DDBJ whole genome shotgun (WGS) entry which is preliminary data.</text>
</comment>
<dbReference type="Gene3D" id="3.30.70.920">
    <property type="match status" value="1"/>
</dbReference>
<dbReference type="InterPro" id="IPR005623">
    <property type="entry name" value="Chaperone_NapD_NO3_reduct"/>
</dbReference>
<comment type="subcellular location">
    <subcellularLocation>
        <location evidence="1">Cytoplasm</location>
    </subcellularLocation>
</comment>
<evidence type="ECO:0000313" key="3">
    <source>
        <dbReference type="Proteomes" id="UP000218113"/>
    </source>
</evidence>
<reference evidence="3" key="1">
    <citation type="submission" date="2017-08" db="EMBL/GenBank/DDBJ databases">
        <title>A dynamic microbial community with high functional redundancy inhabits the cold, oxic subseafloor aquifer.</title>
        <authorList>
            <person name="Tully B.J."/>
            <person name="Wheat C.G."/>
            <person name="Glazer B.T."/>
            <person name="Huber J.A."/>
        </authorList>
    </citation>
    <scope>NUCLEOTIDE SEQUENCE [LARGE SCALE GENOMIC DNA]</scope>
</reference>
<name>A0A2A4T8R1_9DELT</name>
<keyword evidence="1" id="KW-0143">Chaperone</keyword>
<dbReference type="EMBL" id="NVSR01000011">
    <property type="protein sequence ID" value="PCI29679.1"/>
    <property type="molecule type" value="Genomic_DNA"/>
</dbReference>
<dbReference type="Proteomes" id="UP000218113">
    <property type="component" value="Unassembled WGS sequence"/>
</dbReference>
<evidence type="ECO:0000313" key="2">
    <source>
        <dbReference type="EMBL" id="PCI29679.1"/>
    </source>
</evidence>
<comment type="similarity">
    <text evidence="1">Belongs to the NapD family.</text>
</comment>
<protein>
    <recommendedName>
        <fullName evidence="1">Chaperone NapD</fullName>
    </recommendedName>
    <alternativeName>
        <fullName evidence="1">NapA signal peptide-binding chaperone NapD</fullName>
    </alternativeName>
</protein>
<evidence type="ECO:0000256" key="1">
    <source>
        <dbReference type="HAMAP-Rule" id="MF_02200"/>
    </source>
</evidence>
<comment type="subunit">
    <text evidence="1">Interacts with the cytoplasmic NapA precursor.</text>
</comment>
<comment type="function">
    <text evidence="1">Chaperone for NapA, the catalytic subunit of the periplasmic nitrate reductase. It binds directly and specifically to the twin-arginine signal peptide of NapA, preventing premature interaction with the Tat translocase and premature export.</text>
</comment>
<gene>
    <name evidence="1" type="primary">napD</name>
    <name evidence="2" type="ORF">COB67_03480</name>
</gene>
<dbReference type="HAMAP" id="MF_02200">
    <property type="entry name" value="NapD"/>
    <property type="match status" value="1"/>
</dbReference>
<sequence>MNISAILVCTPPEHLLPFQESLNALPWAEVHHVEEDGRMIVIVEGENTEEDLARIKALKAMPHAISATMIQYCFEDEMQGMWDATHQADPEHIPQYLDNNDMDQKAPGVYQSMKGLSDF</sequence>
<keyword evidence="1" id="KW-0963">Cytoplasm</keyword>
<dbReference type="GO" id="GO:0051224">
    <property type="term" value="P:negative regulation of protein transport"/>
    <property type="evidence" value="ECO:0007669"/>
    <property type="project" value="UniProtKB-UniRule"/>
</dbReference>